<feature type="disulfide bond" evidence="18">
    <location>
        <begin position="373"/>
        <end position="483"/>
    </location>
</feature>
<comment type="subcellular location">
    <subcellularLocation>
        <location evidence="1">Secreted</location>
        <location evidence="1">Extracellular space</location>
        <location evidence="1">Extracellular matrix</location>
    </subcellularLocation>
</comment>
<evidence type="ECO:0000259" key="23">
    <source>
        <dbReference type="PROSITE" id="PS50900"/>
    </source>
</evidence>
<feature type="compositionally biased region" description="Low complexity" evidence="20">
    <location>
        <begin position="1067"/>
        <end position="1083"/>
    </location>
</feature>
<feature type="domain" description="PLAC" evidence="23">
    <location>
        <begin position="1567"/>
        <end position="1607"/>
    </location>
</feature>
<keyword evidence="8" id="KW-0677">Repeat</keyword>
<evidence type="ECO:0000313" key="24">
    <source>
        <dbReference type="Proteomes" id="UP000515165"/>
    </source>
</evidence>
<dbReference type="Pfam" id="PF19030">
    <property type="entry name" value="TSP1_ADAMTS"/>
    <property type="match status" value="7"/>
</dbReference>
<dbReference type="InterPro" id="IPR002870">
    <property type="entry name" value="Peptidase_M12B_N"/>
</dbReference>
<evidence type="ECO:0000259" key="22">
    <source>
        <dbReference type="PROSITE" id="PS50215"/>
    </source>
</evidence>
<dbReference type="InterPro" id="IPR045371">
    <property type="entry name" value="ADAMTS_CR_3"/>
</dbReference>
<comment type="cofactor">
    <cofactor evidence="17">
        <name>Zn(2+)</name>
        <dbReference type="ChEBI" id="CHEBI:29105"/>
    </cofactor>
    <text evidence="17">Binds 1 zinc ion per subunit.</text>
</comment>
<feature type="disulfide bond" evidence="18">
    <location>
        <begin position="510"/>
        <end position="533"/>
    </location>
</feature>
<evidence type="ECO:0000256" key="6">
    <source>
        <dbReference type="ARBA" id="ARBA00022723"/>
    </source>
</evidence>
<keyword evidence="10 17" id="KW-0862">Zinc</keyword>
<evidence type="ECO:0000256" key="19">
    <source>
        <dbReference type="PROSITE-ProRule" id="PRU00276"/>
    </source>
</evidence>
<proteinExistence type="predicted"/>
<dbReference type="PROSITE" id="PS50215">
    <property type="entry name" value="ADAM_MEPRO"/>
    <property type="match status" value="1"/>
</dbReference>
<evidence type="ECO:0000256" key="9">
    <source>
        <dbReference type="ARBA" id="ARBA00022801"/>
    </source>
</evidence>
<dbReference type="Gene3D" id="2.20.100.10">
    <property type="entry name" value="Thrombospondin type-1 (TSP1) repeat"/>
    <property type="match status" value="8"/>
</dbReference>
<evidence type="ECO:0000256" key="12">
    <source>
        <dbReference type="ARBA" id="ARBA00023145"/>
    </source>
</evidence>
<feature type="disulfide bond" evidence="18">
    <location>
        <begin position="521"/>
        <end position="539"/>
    </location>
</feature>
<evidence type="ECO:0000256" key="7">
    <source>
        <dbReference type="ARBA" id="ARBA00022729"/>
    </source>
</evidence>
<keyword evidence="5" id="KW-0165">Cleavage on pair of basic residues</keyword>
<keyword evidence="9" id="KW-0378">Hydrolase</keyword>
<feature type="active site" evidence="16 19">
    <location>
        <position position="396"/>
    </location>
</feature>
<dbReference type="InterPro" id="IPR050439">
    <property type="entry name" value="ADAMTS_ADAMTS-like"/>
</dbReference>
<accession>A0A6J2E2U9</accession>
<dbReference type="PROSITE" id="PS50092">
    <property type="entry name" value="TSP1"/>
    <property type="match status" value="7"/>
</dbReference>
<evidence type="ECO:0000256" key="13">
    <source>
        <dbReference type="ARBA" id="ARBA00023157"/>
    </source>
</evidence>
<evidence type="ECO:0000256" key="18">
    <source>
        <dbReference type="PIRSR" id="PIRSR613273-3"/>
    </source>
</evidence>
<keyword evidence="11 25" id="KW-0482">Metalloprotease</keyword>
<dbReference type="Gene3D" id="2.60.120.830">
    <property type="match status" value="1"/>
</dbReference>
<dbReference type="Gene3D" id="3.40.1620.60">
    <property type="match status" value="1"/>
</dbReference>
<feature type="disulfide bond" evidence="18">
    <location>
        <begin position="354"/>
        <end position="361"/>
    </location>
</feature>
<dbReference type="FunFam" id="2.20.100.10:FF:000035">
    <property type="entry name" value="A disintegrin and metalloproteinase with thrombospondin motifs 12"/>
    <property type="match status" value="1"/>
</dbReference>
<dbReference type="InterPro" id="IPR001590">
    <property type="entry name" value="Peptidase_M12B"/>
</dbReference>
<feature type="disulfide bond" evidence="18">
    <location>
        <begin position="325"/>
        <end position="379"/>
    </location>
</feature>
<dbReference type="Pfam" id="PF05986">
    <property type="entry name" value="ADAMTS_spacer1"/>
    <property type="match status" value="1"/>
</dbReference>
<protein>
    <submittedName>
        <fullName evidence="25">A disintegrin and metalloproteinase with thrombospondin motifs 12 isoform X1</fullName>
    </submittedName>
</protein>
<evidence type="ECO:0000256" key="4">
    <source>
        <dbReference type="ARBA" id="ARBA00022670"/>
    </source>
</evidence>
<dbReference type="InterPro" id="IPR010294">
    <property type="entry name" value="ADAMTS_spacer1"/>
</dbReference>
<dbReference type="Proteomes" id="UP000515165">
    <property type="component" value="Chromosome 5"/>
</dbReference>
<feature type="chain" id="PRO_5030156566" evidence="21">
    <location>
        <begin position="31"/>
        <end position="1626"/>
    </location>
</feature>
<gene>
    <name evidence="25" type="primary">ADAMTS12</name>
</gene>
<evidence type="ECO:0000256" key="21">
    <source>
        <dbReference type="SAM" id="SignalP"/>
    </source>
</evidence>
<keyword evidence="14" id="KW-0325">Glycoprotein</keyword>
<keyword evidence="2" id="KW-0964">Secreted</keyword>
<dbReference type="GO" id="GO:0046872">
    <property type="term" value="F:metal ion binding"/>
    <property type="evidence" value="ECO:0007669"/>
    <property type="project" value="UniProtKB-KW"/>
</dbReference>
<sequence length="1626" mass="180344">MPCAQRSWLANLSVVAHLLNFGALCYGRQAQPGPVHFPDRRQEHFIKALPEYHVVAPVRVDASGHFLSYGLHHPVSSNNRRKRDLDGPEERMYYRISHEEKDLFFNLSVNQGFLSKSYILERRYGNLSHVKMVASSAPPCHLRGTVLQRGMRIGAAALSACQGLTGFFRLPNGDFFIEPVKKHPVAEGEYHPHIIYRKPRQRAPEQEEQACGLKDGLATSQKLEQQREKWERNHWPSRGLSRRSISKERWVETLVVADTKMIEYHGSDSVESYILTIMNMVTGLFHNPSIGNAIHIVVVRLILLEEEEQGLKIVHHAEKTLSSFCKWQKSINPKSDLNPAHHDVAVLLTRKDICAGVNRPCETLGLSHLSGMCQPHRSCNINEDSGLPLAFTIAHELGHRFGSLSQQCWDASVPSADPSEESSCGDLCSFGIQHDGKENDCEPVGRHPYIMSRQLQYNPTPLTWSKCSKEYITRFLDRGWGFCLDDIPQKKGLKSKVIAPGVIYDVHHQCQLQYGPNATFCQEVENVCQTLWCSVKGFCRSKLDAAADGTRCGEKKWCMAGKCITVGKKPESIPGGWGRWSPWSHCSRTCGAGAQSAERLCNNPEPKFGGKYCTGERKRYRLCNVHPCRPDTPTFRQMQCSEFDTVPYKNEFYHWFPVFNPARPCELYCRPIDGQFSEKMLDAVIDGTPCFEGGNSRNVCINGICKMVGCDYEIGSNATEDRCGVCLGDGSACQTVKKMFKQKEGSGYVDIGLIPKGARDIRVMEVEGAGNFLAIRSEDPQKYYLNGGFIIQWNGNYKLAGTTFQYDRKGDLERLMATGPTNESVWIQLLFQVTNPGIKYEYTIRKDGLANEVEKLGYSWQYGRWTECSVTCGTGIRRQTAHCVKKGHGMVKATFCDPETQPNGKQKKCREKDCPPRWWAGEWEACSATCGPHGEKRRTVLCIQTMGSDEQALPAKDCRHLLRPKTLISCNRDILCPSDWTVGNWSECSVSCGGGVRIRSVTCAKNHDEPCDVTRKPNSRALCGLQQCPSGRRVLKPHKGTIPSGKKLPTSEPDLLKPIPPTPPSPRTLSTPTVPRPVSTSTRAVSSPSPTTAPGRGDLGAKRWQNSSHQTEPRSNYVLSTGSTSQPILTSWALSIQPNEENVPNSDTAPTSQGDLFTMTVTGADLPSSGKPVTWQVTPFYDTLTKVPGIEIHSGSGEDGEQSENKNENNSVTWTKIRVAGNDASVVRSTEMPFGPPPTPYLWAPFSTAMEGLLPSQRPATLKNGVPGAEGMVTEKPANTPFPLGGDRRPAPTEHTVRHNPPELPNNANLTQGSGPVLTEEDATSLIAEGFLLNASDYKKLSTGGGGAAYWIAGNWSECSTSCGLGAYWRSVDCSTGTDSDCAAIQKPDPAKRCHLRPCTSWRVGLWSKCSRNCSGGFRIREIQCVDSRDHRSLRPFHCQFLAGIRPPRSMSCNMEPCEEWHVEPWSQCSRSCGGGVQERAVTCPGGLCDWTERPTPTVPCNSHPCCHWATGDWDLCTASCGGGFQKRTVHCVSSEDSTTEDRCVCDHEPRPAEFRKCSQQACKKSVDLLCTKDNLSASFCQTLKTMKKCSVPTVRAQCCFSCSQTHIVHTRRPRKPQLLKNPKAF</sequence>
<name>A0A6J2E2U9_ZALCA</name>
<dbReference type="PANTHER" id="PTHR13723">
    <property type="entry name" value="ADAMTS A DISINTEGRIN AND METALLOPROTEASE WITH THROMBOSPONDIN MOTIFS PROTEASE"/>
    <property type="match status" value="1"/>
</dbReference>
<feature type="signal peptide" evidence="21">
    <location>
        <begin position="1"/>
        <end position="30"/>
    </location>
</feature>
<evidence type="ECO:0000256" key="10">
    <source>
        <dbReference type="ARBA" id="ARBA00022833"/>
    </source>
</evidence>
<dbReference type="InterPro" id="IPR024079">
    <property type="entry name" value="MetalloPept_cat_dom_sf"/>
</dbReference>
<evidence type="ECO:0000256" key="17">
    <source>
        <dbReference type="PIRSR" id="PIRSR613273-2"/>
    </source>
</evidence>
<reference evidence="25" key="1">
    <citation type="submission" date="2025-08" db="UniProtKB">
        <authorList>
            <consortium name="RefSeq"/>
        </authorList>
    </citation>
    <scope>IDENTIFICATION</scope>
    <source>
        <tissue evidence="25">Blood</tissue>
    </source>
</reference>
<keyword evidence="6 17" id="KW-0479">Metal-binding</keyword>
<keyword evidence="12" id="KW-0865">Zymogen</keyword>
<feature type="disulfide bond" evidence="18">
    <location>
        <begin position="601"/>
        <end position="613"/>
    </location>
</feature>
<dbReference type="KEGG" id="zca:113929005"/>
<dbReference type="FunFam" id="2.20.100.10:FF:000005">
    <property type="entry name" value="ADAM metallopeptidase with thrombospondin type 1 motif 9"/>
    <property type="match status" value="2"/>
</dbReference>
<dbReference type="InterPro" id="IPR036383">
    <property type="entry name" value="TSP1_rpt_sf"/>
</dbReference>
<dbReference type="GO" id="GO:0031012">
    <property type="term" value="C:extracellular matrix"/>
    <property type="evidence" value="ECO:0007669"/>
    <property type="project" value="TreeGrafter"/>
</dbReference>
<dbReference type="Pfam" id="PF19236">
    <property type="entry name" value="ADAMTS_CR_3"/>
    <property type="match status" value="1"/>
</dbReference>
<dbReference type="GeneID" id="113929005"/>
<dbReference type="GO" id="GO:0030198">
    <property type="term" value="P:extracellular matrix organization"/>
    <property type="evidence" value="ECO:0007669"/>
    <property type="project" value="InterPro"/>
</dbReference>
<dbReference type="PANTHER" id="PTHR13723:SF189">
    <property type="entry name" value="A DISINTEGRIN AND METALLOPROTEINASE WITH THROMBOSPONDIN MOTIFS 12"/>
    <property type="match status" value="1"/>
</dbReference>
<evidence type="ECO:0000256" key="3">
    <source>
        <dbReference type="ARBA" id="ARBA00022530"/>
    </source>
</evidence>
<feature type="binding site" evidence="17">
    <location>
        <position position="252"/>
    </location>
    <ligand>
        <name>Ca(2+)</name>
        <dbReference type="ChEBI" id="CHEBI:29108"/>
        <label>2</label>
    </ligand>
</feature>
<dbReference type="PROSITE" id="PS50900">
    <property type="entry name" value="PLAC"/>
    <property type="match status" value="1"/>
</dbReference>
<dbReference type="InterPro" id="IPR010909">
    <property type="entry name" value="PLAC"/>
</dbReference>
<dbReference type="InterPro" id="IPR041645">
    <property type="entry name" value="ADAMTS_CR_2"/>
</dbReference>
<feature type="compositionally biased region" description="Polar residues" evidence="20">
    <location>
        <begin position="1104"/>
        <end position="1122"/>
    </location>
</feature>
<feature type="binding site" evidence="17">
    <location>
        <position position="343"/>
    </location>
    <ligand>
        <name>Ca(2+)</name>
        <dbReference type="ChEBI" id="CHEBI:29108"/>
        <label>1</label>
    </ligand>
</feature>
<feature type="binding site" evidence="17">
    <location>
        <position position="399"/>
    </location>
    <ligand>
        <name>Zn(2+)</name>
        <dbReference type="ChEBI" id="CHEBI:29105"/>
        <note>catalytic</note>
    </ligand>
</feature>
<feature type="binding site" evidence="17">
    <location>
        <position position="486"/>
    </location>
    <ligand>
        <name>Ca(2+)</name>
        <dbReference type="ChEBI" id="CHEBI:29108"/>
        <label>2</label>
    </ligand>
</feature>
<feature type="binding site" evidence="17">
    <location>
        <position position="336"/>
    </location>
    <ligand>
        <name>Ca(2+)</name>
        <dbReference type="ChEBI" id="CHEBI:29108"/>
        <label>1</label>
    </ligand>
</feature>
<feature type="binding site" evidence="17">
    <location>
        <position position="252"/>
    </location>
    <ligand>
        <name>Ca(2+)</name>
        <dbReference type="ChEBI" id="CHEBI:29108"/>
        <label>1</label>
    </ligand>
</feature>
<evidence type="ECO:0000256" key="15">
    <source>
        <dbReference type="ARBA" id="ARBA00062682"/>
    </source>
</evidence>
<feature type="binding site" description="in inhibited form" evidence="17">
    <location>
        <position position="211"/>
    </location>
    <ligand>
        <name>Zn(2+)</name>
        <dbReference type="ChEBI" id="CHEBI:29105"/>
        <note>catalytic</note>
    </ligand>
</feature>
<feature type="domain" description="Peptidase M12B" evidence="22">
    <location>
        <begin position="249"/>
        <end position="488"/>
    </location>
</feature>
<dbReference type="InterPro" id="IPR000884">
    <property type="entry name" value="TSP1_rpt"/>
</dbReference>
<dbReference type="InterPro" id="IPR013273">
    <property type="entry name" value="ADAMTS/ADAMTS-like"/>
</dbReference>
<comment type="subunit">
    <text evidence="15">Interacts with COMP.</text>
</comment>
<evidence type="ECO:0000256" key="11">
    <source>
        <dbReference type="ARBA" id="ARBA00023049"/>
    </source>
</evidence>
<keyword evidence="4" id="KW-0645">Protease</keyword>
<dbReference type="Pfam" id="PF17771">
    <property type="entry name" value="ADAMTS_CR_2"/>
    <property type="match status" value="1"/>
</dbReference>
<dbReference type="GO" id="GO:0004222">
    <property type="term" value="F:metalloendopeptidase activity"/>
    <property type="evidence" value="ECO:0007669"/>
    <property type="project" value="InterPro"/>
</dbReference>
<evidence type="ECO:0000256" key="8">
    <source>
        <dbReference type="ARBA" id="ARBA00022737"/>
    </source>
</evidence>
<keyword evidence="3" id="KW-0272">Extracellular matrix</keyword>
<keyword evidence="13 18" id="KW-1015">Disulfide bond</keyword>
<dbReference type="CDD" id="cd04273">
    <property type="entry name" value="ZnMc_ADAMTS_like"/>
    <property type="match status" value="1"/>
</dbReference>
<dbReference type="FunFam" id="3.40.390.10:FF:000001">
    <property type="entry name" value="A disintegrin and metalloproteinase with thrombospondin motifs 1"/>
    <property type="match status" value="1"/>
</dbReference>
<feature type="binding site" evidence="17">
    <location>
        <position position="336"/>
    </location>
    <ligand>
        <name>Ca(2+)</name>
        <dbReference type="ChEBI" id="CHEBI:29108"/>
        <label>2</label>
    </ligand>
</feature>
<feature type="disulfide bond" evidence="18">
    <location>
        <begin position="586"/>
        <end position="623"/>
    </location>
</feature>
<dbReference type="SUPFAM" id="SSF55486">
    <property type="entry name" value="Metalloproteases ('zincins'), catalytic domain"/>
    <property type="match status" value="1"/>
</dbReference>
<dbReference type="Pfam" id="PF00090">
    <property type="entry name" value="TSP_1"/>
    <property type="match status" value="1"/>
</dbReference>
<dbReference type="Gene3D" id="3.40.390.10">
    <property type="entry name" value="Collagenase (Catalytic Domain)"/>
    <property type="match status" value="1"/>
</dbReference>
<comment type="caution">
    <text evidence="19">Lacks conserved residue(s) required for the propagation of feature annotation.</text>
</comment>
<evidence type="ECO:0000256" key="14">
    <source>
        <dbReference type="ARBA" id="ARBA00023180"/>
    </source>
</evidence>
<evidence type="ECO:0000256" key="16">
    <source>
        <dbReference type="PIRSR" id="PIRSR613273-1"/>
    </source>
</evidence>
<evidence type="ECO:0000313" key="25">
    <source>
        <dbReference type="RefSeq" id="XP_027461292.2"/>
    </source>
</evidence>
<feature type="disulfide bond" evidence="18">
    <location>
        <begin position="424"/>
        <end position="467"/>
    </location>
</feature>
<dbReference type="FunFam" id="3.40.1620.60:FF:000004">
    <property type="entry name" value="A disintegrin and metalloproteinase with thrombospondin motifs 12"/>
    <property type="match status" value="1"/>
</dbReference>
<evidence type="ECO:0000256" key="20">
    <source>
        <dbReference type="SAM" id="MobiDB-lite"/>
    </source>
</evidence>
<dbReference type="SUPFAM" id="SSF82895">
    <property type="entry name" value="TSP-1 type 1 repeat"/>
    <property type="match status" value="8"/>
</dbReference>
<dbReference type="PRINTS" id="PR01857">
    <property type="entry name" value="ADAMTSFAMILY"/>
</dbReference>
<feature type="disulfide bond" evidence="18">
    <location>
        <begin position="528"/>
        <end position="558"/>
    </location>
</feature>
<dbReference type="CTD" id="81792"/>
<feature type="binding site" evidence="17">
    <location>
        <position position="395"/>
    </location>
    <ligand>
        <name>Zn(2+)</name>
        <dbReference type="ChEBI" id="CHEBI:29105"/>
        <note>catalytic</note>
    </ligand>
</feature>
<dbReference type="OrthoDB" id="412680at2759"/>
<feature type="binding site" evidence="17">
    <location>
        <position position="486"/>
    </location>
    <ligand>
        <name>Ca(2+)</name>
        <dbReference type="ChEBI" id="CHEBI:29108"/>
        <label>1</label>
    </ligand>
</feature>
<keyword evidence="7 21" id="KW-0732">Signal</keyword>
<dbReference type="FunFam" id="2.20.100.10:FF:000010">
    <property type="entry name" value="ADAM metallopeptidase with thrombospondin type 1 motif 9"/>
    <property type="match status" value="1"/>
</dbReference>
<keyword evidence="17" id="KW-0106">Calcium</keyword>
<dbReference type="GO" id="GO:0006508">
    <property type="term" value="P:proteolysis"/>
    <property type="evidence" value="ECO:0007669"/>
    <property type="project" value="UniProtKB-KW"/>
</dbReference>
<dbReference type="SMART" id="SM00209">
    <property type="entry name" value="TSP1"/>
    <property type="match status" value="8"/>
</dbReference>
<dbReference type="Pfam" id="PF01421">
    <property type="entry name" value="Reprolysin"/>
    <property type="match status" value="1"/>
</dbReference>
<feature type="disulfide bond" evidence="18">
    <location>
        <begin position="590"/>
        <end position="628"/>
    </location>
</feature>
<feature type="disulfide bond" evidence="18">
    <location>
        <begin position="552"/>
        <end position="563"/>
    </location>
</feature>
<evidence type="ECO:0000256" key="1">
    <source>
        <dbReference type="ARBA" id="ARBA00004498"/>
    </source>
</evidence>
<evidence type="ECO:0000256" key="2">
    <source>
        <dbReference type="ARBA" id="ARBA00022525"/>
    </source>
</evidence>
<feature type="binding site" evidence="17">
    <location>
        <position position="483"/>
    </location>
    <ligand>
        <name>Ca(2+)</name>
        <dbReference type="ChEBI" id="CHEBI:29108"/>
        <label>1</label>
    </ligand>
</feature>
<dbReference type="RefSeq" id="XP_027461292.2">
    <property type="nucleotide sequence ID" value="XM_027605491.2"/>
</dbReference>
<dbReference type="Pfam" id="PF01562">
    <property type="entry name" value="Pep_M12B_propep"/>
    <property type="match status" value="1"/>
</dbReference>
<evidence type="ECO:0000256" key="5">
    <source>
        <dbReference type="ARBA" id="ARBA00022685"/>
    </source>
</evidence>
<organism evidence="24 25">
    <name type="scientific">Zalophus californianus</name>
    <name type="common">California sealion</name>
    <dbReference type="NCBI Taxonomy" id="9704"/>
    <lineage>
        <taxon>Eukaryota</taxon>
        <taxon>Metazoa</taxon>
        <taxon>Chordata</taxon>
        <taxon>Craniata</taxon>
        <taxon>Vertebrata</taxon>
        <taxon>Euteleostomi</taxon>
        <taxon>Mammalia</taxon>
        <taxon>Eutheria</taxon>
        <taxon>Laurasiatheria</taxon>
        <taxon>Carnivora</taxon>
        <taxon>Caniformia</taxon>
        <taxon>Pinnipedia</taxon>
        <taxon>Otariidae</taxon>
        <taxon>Zalophus</taxon>
    </lineage>
</organism>
<feature type="region of interest" description="Disordered" evidence="20">
    <location>
        <begin position="1034"/>
        <end position="1122"/>
    </location>
</feature>
<dbReference type="FunFam" id="2.60.120.830:FF:000001">
    <property type="entry name" value="A disintegrin and metalloproteinase with thrombospondin motifs 1"/>
    <property type="match status" value="1"/>
</dbReference>
<keyword evidence="24" id="KW-1185">Reference proteome</keyword>